<accession>A0A7W8TVE4</accession>
<reference evidence="1 2" key="1">
    <citation type="submission" date="2020-08" db="EMBL/GenBank/DDBJ databases">
        <title>Sequencing the genomes of 1000 actinobacteria strains.</title>
        <authorList>
            <person name="Klenk H.-P."/>
        </authorList>
    </citation>
    <scope>NUCLEOTIDE SEQUENCE [LARGE SCALE GENOMIC DNA]</scope>
    <source>
        <strain evidence="1 2">DSM 105783</strain>
    </source>
</reference>
<proteinExistence type="predicted"/>
<dbReference type="Proteomes" id="UP000580797">
    <property type="component" value="Unassembled WGS sequence"/>
</dbReference>
<dbReference type="EMBL" id="JACHDR010000001">
    <property type="protein sequence ID" value="MBB5512728.1"/>
    <property type="molecule type" value="Genomic_DNA"/>
</dbReference>
<dbReference type="AlphaFoldDB" id="A0A7W8TVE4"/>
<comment type="caution">
    <text evidence="1">The sequence shown here is derived from an EMBL/GenBank/DDBJ whole genome shotgun (WGS) entry which is preliminary data.</text>
</comment>
<evidence type="ECO:0000313" key="1">
    <source>
        <dbReference type="EMBL" id="MBB5512728.1"/>
    </source>
</evidence>
<sequence>MSNNFAERRSRITPFSQLQSNNLRQMVKMELLLMNQVVGGNQMVDGVGGNENQVYTK</sequence>
<dbReference type="RefSeq" id="WP_157103256.1">
    <property type="nucleotide sequence ID" value="NZ_BAAARH010000013.1"/>
</dbReference>
<name>A0A7W8TVE4_9MICC</name>
<organism evidence="1 2">
    <name type="scientific">Neomicrococcus aestuarii</name>
    <dbReference type="NCBI Taxonomy" id="556325"/>
    <lineage>
        <taxon>Bacteria</taxon>
        <taxon>Bacillati</taxon>
        <taxon>Actinomycetota</taxon>
        <taxon>Actinomycetes</taxon>
        <taxon>Micrococcales</taxon>
        <taxon>Micrococcaceae</taxon>
        <taxon>Neomicrococcus</taxon>
    </lineage>
</organism>
<protein>
    <submittedName>
        <fullName evidence="1">Uncharacterized protein</fullName>
    </submittedName>
</protein>
<gene>
    <name evidence="1" type="ORF">HD598_001415</name>
</gene>
<evidence type="ECO:0000313" key="2">
    <source>
        <dbReference type="Proteomes" id="UP000580797"/>
    </source>
</evidence>